<dbReference type="Pfam" id="PF05977">
    <property type="entry name" value="MFS_3"/>
    <property type="match status" value="1"/>
</dbReference>
<keyword evidence="10" id="KW-1185">Reference proteome</keyword>
<keyword evidence="2" id="KW-0813">Transport</keyword>
<keyword evidence="4 7" id="KW-0812">Transmembrane</keyword>
<protein>
    <submittedName>
        <fullName evidence="9">MFS transporter</fullName>
    </submittedName>
</protein>
<reference evidence="9" key="1">
    <citation type="submission" date="2019-12" db="EMBL/GenBank/DDBJ databases">
        <title>Mycobacterium spongiae sp. nov.</title>
        <authorList>
            <person name="Stinear T."/>
        </authorList>
    </citation>
    <scope>NUCLEOTIDE SEQUENCE</scope>
    <source>
        <strain evidence="9">FSD4b-SM</strain>
    </source>
</reference>
<feature type="transmembrane region" description="Helical" evidence="7">
    <location>
        <begin position="157"/>
        <end position="183"/>
    </location>
</feature>
<dbReference type="PANTHER" id="PTHR23513">
    <property type="entry name" value="INTEGRAL MEMBRANE EFFLUX PROTEIN-RELATED"/>
    <property type="match status" value="1"/>
</dbReference>
<feature type="transmembrane region" description="Helical" evidence="7">
    <location>
        <begin position="408"/>
        <end position="431"/>
    </location>
</feature>
<proteinExistence type="predicted"/>
<sequence length="477" mass="50085">MRTPNEQALLSCIEAARSPRAAPAAAAAAAGAHSTHHDDEKLLIYLSSLVHPGCARSIAMGKTRTTRRRALRSPQSGNFRLFMTSHVTSQFGQWLQLVALAWMAAEMTGSGSTLGWIAVAAFGPLLILGPWTGALADRMDKLRLLRTMQLLIVGQAAALGAVVLTATTTMTVVFGLTLAYGMLYAVETPTRRALLAELVDHDQLPRAVSISHVVSAVGRILGPVSAGALIASVGIGWCFITTAVSYVVALSALHAIRRDAMHAAEPAQETGAVRAGLRYVWRIPELRIALLLTAILTTFGFNQQVVIPLLVEQDFGGDVVVYTLLYTALSVGSVFGAVAAARRREIDLRLLTAAIIAFGVANGLIAISPNLMMALAASVATGTTAFLFVTSATVLLQQRCAPTMRGRVMALHAMVFAGGLPIGGPIMGAIADYGGPRAAMAVGSVAALLGGAAVLRHILAHHTVPDEYPQNLVPART</sequence>
<evidence type="ECO:0000313" key="9">
    <source>
        <dbReference type="EMBL" id="QUR67492.1"/>
    </source>
</evidence>
<organism evidence="9 10">
    <name type="scientific">Mycobacterium spongiae</name>
    <dbReference type="NCBI Taxonomy" id="886343"/>
    <lineage>
        <taxon>Bacteria</taxon>
        <taxon>Bacillati</taxon>
        <taxon>Actinomycetota</taxon>
        <taxon>Actinomycetes</taxon>
        <taxon>Mycobacteriales</taxon>
        <taxon>Mycobacteriaceae</taxon>
        <taxon>Mycobacterium</taxon>
    </lineage>
</organism>
<comment type="subcellular location">
    <subcellularLocation>
        <location evidence="1">Cell membrane</location>
        <topology evidence="1">Multi-pass membrane protein</topology>
    </subcellularLocation>
</comment>
<dbReference type="PANTHER" id="PTHR23513:SF11">
    <property type="entry name" value="STAPHYLOFERRIN A TRANSPORTER"/>
    <property type="match status" value="1"/>
</dbReference>
<dbReference type="Proteomes" id="UP000682202">
    <property type="component" value="Chromosome"/>
</dbReference>
<keyword evidence="3" id="KW-1003">Cell membrane</keyword>
<dbReference type="GO" id="GO:0022857">
    <property type="term" value="F:transmembrane transporter activity"/>
    <property type="evidence" value="ECO:0007669"/>
    <property type="project" value="InterPro"/>
</dbReference>
<feature type="transmembrane region" description="Helical" evidence="7">
    <location>
        <begin position="373"/>
        <end position="396"/>
    </location>
</feature>
<keyword evidence="6 7" id="KW-0472">Membrane</keyword>
<feature type="transmembrane region" description="Helical" evidence="7">
    <location>
        <begin position="114"/>
        <end position="136"/>
    </location>
</feature>
<feature type="transmembrane region" description="Helical" evidence="7">
    <location>
        <begin position="319"/>
        <end position="341"/>
    </location>
</feature>
<dbReference type="GO" id="GO:0005886">
    <property type="term" value="C:plasma membrane"/>
    <property type="evidence" value="ECO:0007669"/>
    <property type="project" value="UniProtKB-SubCell"/>
</dbReference>
<dbReference type="RefSeq" id="WP_343232731.1">
    <property type="nucleotide sequence ID" value="NZ_CP046600.1"/>
</dbReference>
<evidence type="ECO:0000256" key="6">
    <source>
        <dbReference type="ARBA" id="ARBA00023136"/>
    </source>
</evidence>
<evidence type="ECO:0000256" key="1">
    <source>
        <dbReference type="ARBA" id="ARBA00004651"/>
    </source>
</evidence>
<feature type="transmembrane region" description="Helical" evidence="7">
    <location>
        <begin position="348"/>
        <end position="367"/>
    </location>
</feature>
<name>A0A975JXH6_9MYCO</name>
<feature type="transmembrane region" description="Helical" evidence="7">
    <location>
        <begin position="288"/>
        <end position="307"/>
    </location>
</feature>
<feature type="transmembrane region" description="Helical" evidence="7">
    <location>
        <begin position="437"/>
        <end position="455"/>
    </location>
</feature>
<dbReference type="InterPro" id="IPR036259">
    <property type="entry name" value="MFS_trans_sf"/>
</dbReference>
<gene>
    <name evidence="9" type="ORF">F6B93_10640</name>
</gene>
<evidence type="ECO:0000256" key="5">
    <source>
        <dbReference type="ARBA" id="ARBA00022989"/>
    </source>
</evidence>
<dbReference type="AlphaFoldDB" id="A0A975JXH6"/>
<evidence type="ECO:0000256" key="4">
    <source>
        <dbReference type="ARBA" id="ARBA00022692"/>
    </source>
</evidence>
<feature type="domain" description="Major facilitator superfamily (MFS) profile" evidence="8">
    <location>
        <begin position="238"/>
        <end position="477"/>
    </location>
</feature>
<accession>A0A975JXH6</accession>
<dbReference type="KEGG" id="mspg:F6B93_10640"/>
<dbReference type="InterPro" id="IPR010290">
    <property type="entry name" value="TM_effector"/>
</dbReference>
<dbReference type="CDD" id="cd06173">
    <property type="entry name" value="MFS_MefA_like"/>
    <property type="match status" value="1"/>
</dbReference>
<dbReference type="Gene3D" id="1.20.1250.20">
    <property type="entry name" value="MFS general substrate transporter like domains"/>
    <property type="match status" value="1"/>
</dbReference>
<evidence type="ECO:0000256" key="3">
    <source>
        <dbReference type="ARBA" id="ARBA00022475"/>
    </source>
</evidence>
<evidence type="ECO:0000313" key="10">
    <source>
        <dbReference type="Proteomes" id="UP000682202"/>
    </source>
</evidence>
<evidence type="ECO:0000256" key="2">
    <source>
        <dbReference type="ARBA" id="ARBA00022448"/>
    </source>
</evidence>
<dbReference type="InterPro" id="IPR020846">
    <property type="entry name" value="MFS_dom"/>
</dbReference>
<feature type="transmembrane region" description="Helical" evidence="7">
    <location>
        <begin position="228"/>
        <end position="253"/>
    </location>
</feature>
<evidence type="ECO:0000259" key="8">
    <source>
        <dbReference type="PROSITE" id="PS50850"/>
    </source>
</evidence>
<dbReference type="EMBL" id="CP046600">
    <property type="protein sequence ID" value="QUR67492.1"/>
    <property type="molecule type" value="Genomic_DNA"/>
</dbReference>
<keyword evidence="5 7" id="KW-1133">Transmembrane helix</keyword>
<evidence type="ECO:0000256" key="7">
    <source>
        <dbReference type="SAM" id="Phobius"/>
    </source>
</evidence>
<dbReference type="PROSITE" id="PS50850">
    <property type="entry name" value="MFS"/>
    <property type="match status" value="1"/>
</dbReference>
<dbReference type="SUPFAM" id="SSF103473">
    <property type="entry name" value="MFS general substrate transporter"/>
    <property type="match status" value="1"/>
</dbReference>